<protein>
    <submittedName>
        <fullName evidence="2">Uncharacterized protein</fullName>
    </submittedName>
</protein>
<keyword evidence="3" id="KW-1185">Reference proteome</keyword>
<keyword evidence="1" id="KW-1133">Transmembrane helix</keyword>
<evidence type="ECO:0000313" key="2">
    <source>
        <dbReference type="EMBL" id="CAB3800875.1"/>
    </source>
</evidence>
<dbReference type="EMBL" id="CADIKL010000033">
    <property type="protein sequence ID" value="CAB3800875.1"/>
    <property type="molecule type" value="Genomic_DNA"/>
</dbReference>
<keyword evidence="1" id="KW-0812">Transmembrane</keyword>
<feature type="transmembrane region" description="Helical" evidence="1">
    <location>
        <begin position="12"/>
        <end position="36"/>
    </location>
</feature>
<keyword evidence="1" id="KW-0472">Membrane</keyword>
<sequence>MTIRQRTREPFAVLALGVVLGLLAVAAGAGLWLHAIHLGVHADAGAQSASVAAILFGVFLAVCAGHEIWRRKTHQQHHHQH</sequence>
<evidence type="ECO:0000313" key="3">
    <source>
        <dbReference type="Proteomes" id="UP000494119"/>
    </source>
</evidence>
<dbReference type="AlphaFoldDB" id="A0A6J5GHP8"/>
<dbReference type="RefSeq" id="WP_175197159.1">
    <property type="nucleotide sequence ID" value="NZ_CADIKL010000033.1"/>
</dbReference>
<dbReference type="Proteomes" id="UP000494119">
    <property type="component" value="Unassembled WGS sequence"/>
</dbReference>
<reference evidence="2 3" key="1">
    <citation type="submission" date="2020-04" db="EMBL/GenBank/DDBJ databases">
        <authorList>
            <person name="De Canck E."/>
        </authorList>
    </citation>
    <scope>NUCLEOTIDE SEQUENCE [LARGE SCALE GENOMIC DNA]</scope>
    <source>
        <strain evidence="2 3">LMG 28688</strain>
    </source>
</reference>
<feature type="transmembrane region" description="Helical" evidence="1">
    <location>
        <begin position="48"/>
        <end position="69"/>
    </location>
</feature>
<organism evidence="2 3">
    <name type="scientific">Paraburkholderia caffeinitolerans</name>
    <dbReference type="NCBI Taxonomy" id="1723730"/>
    <lineage>
        <taxon>Bacteria</taxon>
        <taxon>Pseudomonadati</taxon>
        <taxon>Pseudomonadota</taxon>
        <taxon>Betaproteobacteria</taxon>
        <taxon>Burkholderiales</taxon>
        <taxon>Burkholderiaceae</taxon>
        <taxon>Paraburkholderia</taxon>
    </lineage>
</organism>
<proteinExistence type="predicted"/>
<name>A0A6J5GHP8_9BURK</name>
<gene>
    <name evidence="2" type="ORF">LMG28688_05266</name>
</gene>
<evidence type="ECO:0000256" key="1">
    <source>
        <dbReference type="SAM" id="Phobius"/>
    </source>
</evidence>
<accession>A0A6J5GHP8</accession>